<dbReference type="EMBL" id="NSKB01000002">
    <property type="protein sequence ID" value="PAU78118.1"/>
    <property type="molecule type" value="Genomic_DNA"/>
</dbReference>
<dbReference type="Proteomes" id="UP000217771">
    <property type="component" value="Unassembled WGS sequence"/>
</dbReference>
<reference evidence="1 2" key="1">
    <citation type="submission" date="2017-08" db="EMBL/GenBank/DDBJ databases">
        <title>Halomonas alkalisoli sp. nov., isolated from saline alkaline soil.</title>
        <authorList>
            <person name="Wang D."/>
            <person name="Zhang G."/>
        </authorList>
    </citation>
    <scope>NUCLEOTIDE SEQUENCE [LARGE SCALE GENOMIC DNA]</scope>
    <source>
        <strain evidence="1 2">WRN001</strain>
    </source>
</reference>
<organism evidence="1 2">
    <name type="scientific">Halomonas salipaludis</name>
    <dbReference type="NCBI Taxonomy" id="2032625"/>
    <lineage>
        <taxon>Bacteria</taxon>
        <taxon>Pseudomonadati</taxon>
        <taxon>Pseudomonadota</taxon>
        <taxon>Gammaproteobacteria</taxon>
        <taxon>Oceanospirillales</taxon>
        <taxon>Halomonadaceae</taxon>
        <taxon>Halomonas</taxon>
    </lineage>
</organism>
<keyword evidence="2" id="KW-1185">Reference proteome</keyword>
<proteinExistence type="predicted"/>
<evidence type="ECO:0000313" key="2">
    <source>
        <dbReference type="Proteomes" id="UP000217771"/>
    </source>
</evidence>
<dbReference type="InterPro" id="IPR021675">
    <property type="entry name" value="DUF3261"/>
</dbReference>
<name>A0A2A2EZL2_9GAMM</name>
<dbReference type="OrthoDB" id="6900254at2"/>
<evidence type="ECO:0008006" key="3">
    <source>
        <dbReference type="Google" id="ProtNLM"/>
    </source>
</evidence>
<evidence type="ECO:0000313" key="1">
    <source>
        <dbReference type="EMBL" id="PAU78118.1"/>
    </source>
</evidence>
<accession>A0A2A2EZL2</accession>
<dbReference type="Pfam" id="PF11659">
    <property type="entry name" value="DUF3261"/>
    <property type="match status" value="1"/>
</dbReference>
<dbReference type="AlphaFoldDB" id="A0A2A2EZL2"/>
<protein>
    <recommendedName>
        <fullName evidence="3">DUF3261 domain-containing protein</fullName>
    </recommendedName>
</protein>
<sequence length="188" mass="20772">MQHSLLCRALLLVALVLLIGCAGRPVDAPLPKLAALPELATRMQRLTFLQQDRRHELIGALRHDERSLRLALLSPQGQRLLTLVQDDQGARFLAGASFDPPFTAEWLANRLAWSLWPSSALAQAFAGTDWALVEDGEGRTIRYRNEDIAHVTGSAECRVIDDIVGNYRLTIAPLDDPTERTKALCPAD</sequence>
<comment type="caution">
    <text evidence="1">The sequence shown here is derived from an EMBL/GenBank/DDBJ whole genome shotgun (WGS) entry which is preliminary data.</text>
</comment>
<gene>
    <name evidence="1" type="ORF">CK498_05155</name>
</gene>